<dbReference type="Proteomes" id="UP001634394">
    <property type="component" value="Unassembled WGS sequence"/>
</dbReference>
<keyword evidence="2" id="KW-1185">Reference proteome</keyword>
<dbReference type="InterPro" id="IPR013783">
    <property type="entry name" value="Ig-like_fold"/>
</dbReference>
<name>A0ABD3XLI7_SINWO</name>
<dbReference type="EMBL" id="JBJQND010000002">
    <property type="protein sequence ID" value="KAL3887109.1"/>
    <property type="molecule type" value="Genomic_DNA"/>
</dbReference>
<accession>A0ABD3XLI7</accession>
<evidence type="ECO:0000313" key="1">
    <source>
        <dbReference type="EMBL" id="KAL3887109.1"/>
    </source>
</evidence>
<protein>
    <submittedName>
        <fullName evidence="1">Uncharacterized protein</fullName>
    </submittedName>
</protein>
<evidence type="ECO:0000313" key="2">
    <source>
        <dbReference type="Proteomes" id="UP001634394"/>
    </source>
</evidence>
<dbReference type="AlphaFoldDB" id="A0ABD3XLI7"/>
<comment type="caution">
    <text evidence="1">The sequence shown here is derived from an EMBL/GenBank/DDBJ whole genome shotgun (WGS) entry which is preliminary data.</text>
</comment>
<dbReference type="SUPFAM" id="SSF48726">
    <property type="entry name" value="Immunoglobulin"/>
    <property type="match status" value="1"/>
</dbReference>
<organism evidence="1 2">
    <name type="scientific">Sinanodonta woodiana</name>
    <name type="common">Chinese pond mussel</name>
    <name type="synonym">Anodonta woodiana</name>
    <dbReference type="NCBI Taxonomy" id="1069815"/>
    <lineage>
        <taxon>Eukaryota</taxon>
        <taxon>Metazoa</taxon>
        <taxon>Spiralia</taxon>
        <taxon>Lophotrochozoa</taxon>
        <taxon>Mollusca</taxon>
        <taxon>Bivalvia</taxon>
        <taxon>Autobranchia</taxon>
        <taxon>Heteroconchia</taxon>
        <taxon>Palaeoheterodonta</taxon>
        <taxon>Unionida</taxon>
        <taxon>Unionoidea</taxon>
        <taxon>Unionidae</taxon>
        <taxon>Unioninae</taxon>
        <taxon>Sinanodonta</taxon>
    </lineage>
</organism>
<dbReference type="InterPro" id="IPR036179">
    <property type="entry name" value="Ig-like_dom_sf"/>
</dbReference>
<reference evidence="1 2" key="1">
    <citation type="submission" date="2024-11" db="EMBL/GenBank/DDBJ databases">
        <title>Chromosome-level genome assembly of the freshwater bivalve Anodonta woodiana.</title>
        <authorList>
            <person name="Chen X."/>
        </authorList>
    </citation>
    <scope>NUCLEOTIDE SEQUENCE [LARGE SCALE GENOMIC DNA]</scope>
    <source>
        <strain evidence="1">MN2024</strain>
        <tissue evidence="1">Gills</tissue>
    </source>
</reference>
<sequence length="267" mass="28948">MTVSSREVITRNDGLVETQVNQIVHLLWNVTQDYVVVSPSNTVLVNVSGDVLYSKSDRVEFVTNSATGKSGIRLNNTSASDAGMYIFQARNGVRAALSLQVQVNPTKPKVIYRNLLIQGYPKIASAILYCLSESQSKGPMMYEQGVEYIWNGLTSQTGLQVRLYGNGVQVWNVDCTKITSYPISCNAQQYGLVSETTWITPQNLCLMSESGGIVFDNPTTPAPNIGVIIGVTASSVYDMVLLAVSVVDTSVIVHAADDVSKQQGINV</sequence>
<proteinExistence type="predicted"/>
<dbReference type="Gene3D" id="2.60.40.10">
    <property type="entry name" value="Immunoglobulins"/>
    <property type="match status" value="1"/>
</dbReference>
<gene>
    <name evidence="1" type="ORF">ACJMK2_027065</name>
</gene>